<name>A0A553N2I9_9TELE</name>
<evidence type="ECO:0000256" key="8">
    <source>
        <dbReference type="ARBA" id="ARBA00050472"/>
    </source>
</evidence>
<dbReference type="FunFam" id="1.20.1250.20:FF:000326">
    <property type="entry name" value="Solute carrier family 16 member 6"/>
    <property type="match status" value="1"/>
</dbReference>
<dbReference type="SUPFAM" id="SSF103473">
    <property type="entry name" value="MFS general substrate transporter"/>
    <property type="match status" value="1"/>
</dbReference>
<sequence>MMTRLLSGLKSCMSPNVYSEVPDGGWGWMVAAAFFFVEVFTYGIIKIFGIFLQDLMRDFNETNSRVSWAISICVFVMTFTAPLSTLLSNRFGHRPVVMLGGFLISLGTVTTALTESINQMYITMGIVAGLGYCLSFLPTVTILSQYFDGRRSLVTSIASTGECFSLVALAPAMNALKQHIDWRYCLMVIGFLQASIIICGALLKPVIITPRPTSEEASKSQLKELESKYDVENEITRTSFDSVDSGVQSVSSSQVNLSREQEIVQNKKSQEEEVEPLQHNQETSTISQPKLLDFSVLRDASFNCYALFGLFATLGFFAPQLYIIDLSISQGLARDSATYMLSAMAVAEILGRLSMGWLLNRRPIRKIYIMLICTVLLCPVLVAFTVVSEFWGLMCCSCLYGFLLGAVASSHIPMLAEDDVIGIERMSSAVGVYVCIQSFAGLAGPPLGGLVRPAKSGLFFSRKKRRNVQTVERECSLESSQDGPEDFLETDLEI</sequence>
<evidence type="ECO:0000256" key="6">
    <source>
        <dbReference type="ARBA" id="ARBA00022989"/>
    </source>
</evidence>
<evidence type="ECO:0000256" key="5">
    <source>
        <dbReference type="ARBA" id="ARBA00022692"/>
    </source>
</evidence>
<evidence type="ECO:0000256" key="13">
    <source>
        <dbReference type="ARBA" id="ARBA00079656"/>
    </source>
</evidence>
<comment type="subunit">
    <text evidence="10">Forms functional complexes with BSG/CD147 or EMB/GP70 ancillary proteins.</text>
</comment>
<dbReference type="Gene3D" id="1.20.1250.20">
    <property type="entry name" value="MFS general substrate transporter like domains"/>
    <property type="match status" value="1"/>
</dbReference>
<evidence type="ECO:0000256" key="11">
    <source>
        <dbReference type="ARBA" id="ARBA00072172"/>
    </source>
</evidence>
<dbReference type="Pfam" id="PF07690">
    <property type="entry name" value="MFS_1"/>
    <property type="match status" value="1"/>
</dbReference>
<reference evidence="16 17" key="1">
    <citation type="journal article" date="2019" name="Sci. Data">
        <title>Hybrid genome assembly and annotation of Danionella translucida.</title>
        <authorList>
            <person name="Kadobianskyi M."/>
            <person name="Schulze L."/>
            <person name="Schuelke M."/>
            <person name="Judkewitz B."/>
        </authorList>
    </citation>
    <scope>NUCLEOTIDE SEQUENCE [LARGE SCALE GENOMIC DNA]</scope>
    <source>
        <strain evidence="16 17">Bolton</strain>
    </source>
</reference>
<keyword evidence="17" id="KW-1185">Reference proteome</keyword>
<feature type="transmembrane region" description="Helical" evidence="14">
    <location>
        <begin position="304"/>
        <end position="324"/>
    </location>
</feature>
<dbReference type="GO" id="GO:0008028">
    <property type="term" value="F:monocarboxylic acid transmembrane transporter activity"/>
    <property type="evidence" value="ECO:0007669"/>
    <property type="project" value="TreeGrafter"/>
</dbReference>
<dbReference type="FunFam" id="1.20.1250.20:FF:000490">
    <property type="entry name" value="Solute carrier family 16 member 6"/>
    <property type="match status" value="1"/>
</dbReference>
<dbReference type="GO" id="GO:0016323">
    <property type="term" value="C:basolateral plasma membrane"/>
    <property type="evidence" value="ECO:0007669"/>
    <property type="project" value="UniProtKB-SubCell"/>
</dbReference>
<keyword evidence="3" id="KW-1003">Cell membrane</keyword>
<evidence type="ECO:0000256" key="4">
    <source>
        <dbReference type="ARBA" id="ARBA00022553"/>
    </source>
</evidence>
<evidence type="ECO:0000259" key="15">
    <source>
        <dbReference type="PROSITE" id="PS50850"/>
    </source>
</evidence>
<dbReference type="Proteomes" id="UP000316079">
    <property type="component" value="Unassembled WGS sequence"/>
</dbReference>
<keyword evidence="4" id="KW-0597">Phosphoprotein</keyword>
<accession>A0A553N2I9</accession>
<feature type="transmembrane region" description="Helical" evidence="14">
    <location>
        <begin position="390"/>
        <end position="408"/>
    </location>
</feature>
<keyword evidence="7 14" id="KW-0472">Membrane</keyword>
<dbReference type="CDD" id="cd17422">
    <property type="entry name" value="MFS_MCT7"/>
    <property type="match status" value="1"/>
</dbReference>
<evidence type="ECO:0000256" key="3">
    <source>
        <dbReference type="ARBA" id="ARBA00022475"/>
    </source>
</evidence>
<gene>
    <name evidence="16" type="ORF">DNTS_003900</name>
</gene>
<comment type="catalytic activity">
    <reaction evidence="8">
        <text>taurine(out) = taurine(in)</text>
        <dbReference type="Rhea" id="RHEA:66328"/>
        <dbReference type="ChEBI" id="CHEBI:507393"/>
    </reaction>
    <physiologicalReaction direction="left-to-right" evidence="8">
        <dbReference type="Rhea" id="RHEA:66329"/>
    </physiologicalReaction>
    <physiologicalReaction direction="right-to-left" evidence="8">
        <dbReference type="Rhea" id="RHEA:66330"/>
    </physiologicalReaction>
</comment>
<comment type="caution">
    <text evidence="16">The sequence shown here is derived from an EMBL/GenBank/DDBJ whole genome shotgun (WGS) entry which is preliminary data.</text>
</comment>
<evidence type="ECO:0000256" key="10">
    <source>
        <dbReference type="ARBA" id="ARBA00064033"/>
    </source>
</evidence>
<dbReference type="InterPro" id="IPR036259">
    <property type="entry name" value="MFS_trans_sf"/>
</dbReference>
<evidence type="ECO:0000256" key="9">
    <source>
        <dbReference type="ARBA" id="ARBA00058516"/>
    </source>
</evidence>
<protein>
    <recommendedName>
        <fullName evidence="11">Monocarboxylate transporter 7</fullName>
    </recommendedName>
    <alternativeName>
        <fullName evidence="12">Monocarboxylate transporter 6</fullName>
    </alternativeName>
    <alternativeName>
        <fullName evidence="13">Solute carrier family 16 member 6</fullName>
    </alternativeName>
</protein>
<evidence type="ECO:0000313" key="17">
    <source>
        <dbReference type="Proteomes" id="UP000316079"/>
    </source>
</evidence>
<feature type="domain" description="Major facilitator superfamily (MFS) profile" evidence="15">
    <location>
        <begin position="27"/>
        <end position="494"/>
    </location>
</feature>
<feature type="transmembrane region" description="Helical" evidence="14">
    <location>
        <begin position="336"/>
        <end position="355"/>
    </location>
</feature>
<feature type="transmembrane region" description="Helical" evidence="14">
    <location>
        <begin position="66"/>
        <end position="84"/>
    </location>
</feature>
<keyword evidence="6 14" id="KW-1133">Transmembrane helix</keyword>
<dbReference type="InterPro" id="IPR050327">
    <property type="entry name" value="Proton-linked_MCT"/>
</dbReference>
<evidence type="ECO:0000256" key="2">
    <source>
        <dbReference type="ARBA" id="ARBA00022448"/>
    </source>
</evidence>
<proteinExistence type="predicted"/>
<comment type="subcellular location">
    <subcellularLocation>
        <location evidence="1">Basolateral cell membrane</location>
        <topology evidence="1">Multi-pass membrane protein</topology>
    </subcellularLocation>
</comment>
<evidence type="ECO:0000256" key="12">
    <source>
        <dbReference type="ARBA" id="ARBA00076353"/>
    </source>
</evidence>
<keyword evidence="2" id="KW-0813">Transport</keyword>
<dbReference type="InterPro" id="IPR030766">
    <property type="entry name" value="MCT7"/>
</dbReference>
<dbReference type="PANTHER" id="PTHR11360:SF20">
    <property type="entry name" value="MONOCARBOXYLATE TRANSPORTER 7"/>
    <property type="match status" value="1"/>
</dbReference>
<evidence type="ECO:0000256" key="14">
    <source>
        <dbReference type="SAM" id="Phobius"/>
    </source>
</evidence>
<dbReference type="EMBL" id="SRMA01027114">
    <property type="protein sequence ID" value="TRY59632.1"/>
    <property type="molecule type" value="Genomic_DNA"/>
</dbReference>
<dbReference type="AlphaFoldDB" id="A0A553N2I9"/>
<organism evidence="16 17">
    <name type="scientific">Danionella cerebrum</name>
    <dbReference type="NCBI Taxonomy" id="2873325"/>
    <lineage>
        <taxon>Eukaryota</taxon>
        <taxon>Metazoa</taxon>
        <taxon>Chordata</taxon>
        <taxon>Craniata</taxon>
        <taxon>Vertebrata</taxon>
        <taxon>Euteleostomi</taxon>
        <taxon>Actinopterygii</taxon>
        <taxon>Neopterygii</taxon>
        <taxon>Teleostei</taxon>
        <taxon>Ostariophysi</taxon>
        <taxon>Cypriniformes</taxon>
        <taxon>Danionidae</taxon>
        <taxon>Danioninae</taxon>
        <taxon>Danionella</taxon>
    </lineage>
</organism>
<feature type="transmembrane region" description="Helical" evidence="14">
    <location>
        <begin position="367"/>
        <end position="384"/>
    </location>
</feature>
<feature type="transmembrane region" description="Helical" evidence="14">
    <location>
        <begin position="96"/>
        <end position="114"/>
    </location>
</feature>
<keyword evidence="5 14" id="KW-0812">Transmembrane</keyword>
<evidence type="ECO:0000256" key="7">
    <source>
        <dbReference type="ARBA" id="ARBA00023136"/>
    </source>
</evidence>
<dbReference type="OrthoDB" id="8055603at2759"/>
<dbReference type="PANTHER" id="PTHR11360">
    <property type="entry name" value="MONOCARBOXYLATE TRANSPORTER"/>
    <property type="match status" value="1"/>
</dbReference>
<feature type="transmembrane region" description="Helical" evidence="14">
    <location>
        <begin position="181"/>
        <end position="203"/>
    </location>
</feature>
<dbReference type="InterPro" id="IPR011701">
    <property type="entry name" value="MFS"/>
</dbReference>
<feature type="transmembrane region" description="Helical" evidence="14">
    <location>
        <begin position="25"/>
        <end position="45"/>
    </location>
</feature>
<comment type="function">
    <text evidence="9">Monocarboxylate transporter selective for taurine. May associate with BSG/CD147 or EMB/GP70 ancillary proteins to mediate facilitative efflux or influx of taurine across the plasma membrane. The transport is pH- and sodium-independent. Rather low-affinity, is likely effective for taurine transport in tissues where taurine is present at high concentrations.</text>
</comment>
<dbReference type="STRING" id="623744.A0A553N2I9"/>
<evidence type="ECO:0000313" key="16">
    <source>
        <dbReference type="EMBL" id="TRY59632.1"/>
    </source>
</evidence>
<evidence type="ECO:0000256" key="1">
    <source>
        <dbReference type="ARBA" id="ARBA00004554"/>
    </source>
</evidence>
<dbReference type="PROSITE" id="PS50850">
    <property type="entry name" value="MFS"/>
    <property type="match status" value="1"/>
</dbReference>
<dbReference type="InterPro" id="IPR020846">
    <property type="entry name" value="MFS_dom"/>
</dbReference>
<feature type="transmembrane region" description="Helical" evidence="14">
    <location>
        <begin position="121"/>
        <end position="143"/>
    </location>
</feature>